<accession>A0ABY4TSW5</accession>
<dbReference type="GO" id="GO:0016798">
    <property type="term" value="F:hydrolase activity, acting on glycosyl bonds"/>
    <property type="evidence" value="ECO:0007669"/>
    <property type="project" value="UniProtKB-KW"/>
</dbReference>
<dbReference type="Gene3D" id="2.115.10.20">
    <property type="entry name" value="Glycosyl hydrolase domain, family 43"/>
    <property type="match status" value="1"/>
</dbReference>
<name>A0ABY4TSW5_9SPHN</name>
<dbReference type="EMBL" id="CP098401">
    <property type="protein sequence ID" value="URW75408.1"/>
    <property type="molecule type" value="Genomic_DNA"/>
</dbReference>
<organism evidence="1 2">
    <name type="scientific">Sphingomonas donggukensis</name>
    <dbReference type="NCBI Taxonomy" id="2949093"/>
    <lineage>
        <taxon>Bacteria</taxon>
        <taxon>Pseudomonadati</taxon>
        <taxon>Pseudomonadota</taxon>
        <taxon>Alphaproteobacteria</taxon>
        <taxon>Sphingomonadales</taxon>
        <taxon>Sphingomonadaceae</taxon>
        <taxon>Sphingomonas</taxon>
    </lineage>
</organism>
<protein>
    <submittedName>
        <fullName evidence="1">Glycosidase</fullName>
    </submittedName>
</protein>
<proteinExistence type="predicted"/>
<keyword evidence="2" id="KW-1185">Reference proteome</keyword>
<dbReference type="RefSeq" id="WP_250751566.1">
    <property type="nucleotide sequence ID" value="NZ_CP098401.1"/>
</dbReference>
<reference evidence="1" key="1">
    <citation type="submission" date="2022-05" db="EMBL/GenBank/DDBJ databases">
        <title>Sphingomonas sp. strain RMG20 Genome sequencing and assembly.</title>
        <authorList>
            <person name="Kim I."/>
        </authorList>
    </citation>
    <scope>NUCLEOTIDE SEQUENCE</scope>
    <source>
        <strain evidence="1">RMG20</strain>
    </source>
</reference>
<evidence type="ECO:0000313" key="2">
    <source>
        <dbReference type="Proteomes" id="UP001055580"/>
    </source>
</evidence>
<keyword evidence="1" id="KW-0378">Hydrolase</keyword>
<keyword evidence="1" id="KW-0326">Glycosidase</keyword>
<sequence length="299" mass="31945">MVAYVVEALEDVTLDIAGAEGRLAGYDLMSPFVWREGGRWRLLVRVVPDPLGPDDPTGIIWAGESDDGRLFRMDAAPAILPGPDPDDAGGCEDPTVVTDADGYLIYYTGVDAARAQGCMMVATGPTLTALTKDAVVLKAPEGEGNIKEATLAEASDGTCRLFYEYAKGGASRIGMATGPSPAGPWEVIDDPFTVRADGWDNWHLSTGPIVQAAGADPVMFYNGATVDARWRIGWISFSPDFARVTGRGIEPVLVPPPATDRAATDIAFAASTVEDDAAIWLYYSLEDRILRRAAVVRYA</sequence>
<dbReference type="SUPFAM" id="SSF75005">
    <property type="entry name" value="Arabinanase/levansucrase/invertase"/>
    <property type="match status" value="1"/>
</dbReference>
<dbReference type="InterPro" id="IPR023296">
    <property type="entry name" value="Glyco_hydro_beta-prop_sf"/>
</dbReference>
<evidence type="ECO:0000313" key="1">
    <source>
        <dbReference type="EMBL" id="URW75408.1"/>
    </source>
</evidence>
<dbReference type="Proteomes" id="UP001055580">
    <property type="component" value="Chromosome"/>
</dbReference>
<gene>
    <name evidence="1" type="ORF">M9980_12845</name>
</gene>